<feature type="region of interest" description="Disordered" evidence="1">
    <location>
        <begin position="168"/>
        <end position="192"/>
    </location>
</feature>
<dbReference type="EMBL" id="JAZHXI010000009">
    <property type="protein sequence ID" value="KAL2067649.1"/>
    <property type="molecule type" value="Genomic_DNA"/>
</dbReference>
<organism evidence="2 3">
    <name type="scientific">Oculimacula yallundae</name>
    <dbReference type="NCBI Taxonomy" id="86028"/>
    <lineage>
        <taxon>Eukaryota</taxon>
        <taxon>Fungi</taxon>
        <taxon>Dikarya</taxon>
        <taxon>Ascomycota</taxon>
        <taxon>Pezizomycotina</taxon>
        <taxon>Leotiomycetes</taxon>
        <taxon>Helotiales</taxon>
        <taxon>Ploettnerulaceae</taxon>
        <taxon>Oculimacula</taxon>
    </lineage>
</organism>
<reference evidence="2 3" key="1">
    <citation type="journal article" date="2024" name="Commun. Biol.">
        <title>Comparative genomic analysis of thermophilic fungi reveals convergent evolutionary adaptations and gene losses.</title>
        <authorList>
            <person name="Steindorff A.S."/>
            <person name="Aguilar-Pontes M.V."/>
            <person name="Robinson A.J."/>
            <person name="Andreopoulos B."/>
            <person name="LaButti K."/>
            <person name="Kuo A."/>
            <person name="Mondo S."/>
            <person name="Riley R."/>
            <person name="Otillar R."/>
            <person name="Haridas S."/>
            <person name="Lipzen A."/>
            <person name="Grimwood J."/>
            <person name="Schmutz J."/>
            <person name="Clum A."/>
            <person name="Reid I.D."/>
            <person name="Moisan M.C."/>
            <person name="Butler G."/>
            <person name="Nguyen T.T.M."/>
            <person name="Dewar K."/>
            <person name="Conant G."/>
            <person name="Drula E."/>
            <person name="Henrissat B."/>
            <person name="Hansel C."/>
            <person name="Singer S."/>
            <person name="Hutchinson M.I."/>
            <person name="de Vries R.P."/>
            <person name="Natvig D.O."/>
            <person name="Powell A.J."/>
            <person name="Tsang A."/>
            <person name="Grigoriev I.V."/>
        </authorList>
    </citation>
    <scope>NUCLEOTIDE SEQUENCE [LARGE SCALE GENOMIC DNA]</scope>
    <source>
        <strain evidence="2 3">CBS 494.80</strain>
    </source>
</reference>
<evidence type="ECO:0000313" key="3">
    <source>
        <dbReference type="Proteomes" id="UP001595075"/>
    </source>
</evidence>
<proteinExistence type="predicted"/>
<evidence type="ECO:0000313" key="2">
    <source>
        <dbReference type="EMBL" id="KAL2067649.1"/>
    </source>
</evidence>
<accession>A0ABR4CCK7</accession>
<evidence type="ECO:0000256" key="1">
    <source>
        <dbReference type="SAM" id="MobiDB-lite"/>
    </source>
</evidence>
<keyword evidence="3" id="KW-1185">Reference proteome</keyword>
<name>A0ABR4CCK7_9HELO</name>
<comment type="caution">
    <text evidence="2">The sequence shown here is derived from an EMBL/GenBank/DDBJ whole genome shotgun (WGS) entry which is preliminary data.</text>
</comment>
<dbReference type="Proteomes" id="UP001595075">
    <property type="component" value="Unassembled WGS sequence"/>
</dbReference>
<gene>
    <name evidence="2" type="ORF">VTL71DRAFT_15745</name>
</gene>
<protein>
    <submittedName>
        <fullName evidence="2">Uncharacterized protein</fullName>
    </submittedName>
</protein>
<sequence length="348" mass="39367">MSSEETEQFLRDWAATVPLPEGPGEATYVSYDELQETVESYIKCIQEESDELPVELRLSAEMQLYQARQTTVLEFWGSPGHKAFPPAPDLAAYIDNTWRRLRFLRDMQTRVTKDDAALGELPQVSRSLVTATEGRNLPNLAVSDSLLTSKTPTTPTRVIFRLPTSARKRSYRKKDRNLPESDEDQDSPQTISLRDPKADLFKSIVGAVKHKKSIAPIWPGMKIQGRWDPLTGFPAGAFVFSTDRAFRRIIGQFIANSVGQVLGTVNVQFPLLNLRWARTAIKENGRRDLAVWVELSPAGLSRMDTKALVEKEVALRGLREFHQRDLAGADECLDVFFRQNIKKFRSKS</sequence>